<dbReference type="AlphaFoldDB" id="A0A1I2GN65"/>
<proteinExistence type="predicted"/>
<evidence type="ECO:0000313" key="2">
    <source>
        <dbReference type="EMBL" id="SFF18449.1"/>
    </source>
</evidence>
<dbReference type="RefSeq" id="WP_026634626.1">
    <property type="nucleotide sequence ID" value="NZ_FONH01000009.1"/>
</dbReference>
<keyword evidence="1" id="KW-0732">Signal</keyword>
<dbReference type="STRING" id="500610.SAMN02799615_02697"/>
<evidence type="ECO:0000313" key="3">
    <source>
        <dbReference type="Proteomes" id="UP000199477"/>
    </source>
</evidence>
<dbReference type="EMBL" id="FONH01000009">
    <property type="protein sequence ID" value="SFF18449.1"/>
    <property type="molecule type" value="Genomic_DNA"/>
</dbReference>
<feature type="chain" id="PRO_5011521018" evidence="1">
    <location>
        <begin position="19"/>
        <end position="207"/>
    </location>
</feature>
<gene>
    <name evidence="2" type="ORF">SAMN02799615_02697</name>
</gene>
<feature type="signal peptide" evidence="1">
    <location>
        <begin position="1"/>
        <end position="18"/>
    </location>
</feature>
<reference evidence="3" key="1">
    <citation type="submission" date="2016-10" db="EMBL/GenBank/DDBJ databases">
        <authorList>
            <person name="Varghese N."/>
            <person name="Submissions S."/>
        </authorList>
    </citation>
    <scope>NUCLEOTIDE SEQUENCE [LARGE SCALE GENOMIC DNA]</scope>
    <source>
        <strain evidence="3">UNC178MFTsu3.1</strain>
    </source>
</reference>
<accession>A0A1I2GN65</accession>
<sequence>MKNMLALFGVLLAADCGAAVIDGTLYNLRGPVSGYKTADKAGTCYVAITASDWYYKDGYHFVDDRQLCKLARASYLLRSDLRARAAVRYGTDTNELVEFEATRDGAPYWPPYRTASNRAEYKLIGPVNGYLLVIRNMSCFVSIKGNDALSNGYHEVKNRSHCDTLFGAYLDGSTVQLSVKKAKNINQVVSVALGDNPKVYWPPYGKH</sequence>
<protein>
    <submittedName>
        <fullName evidence="2">Uncharacterized protein</fullName>
    </submittedName>
</protein>
<name>A0A1I2GN65_9GAMM</name>
<organism evidence="2 3">
    <name type="scientific">Dyella marensis</name>
    <dbReference type="NCBI Taxonomy" id="500610"/>
    <lineage>
        <taxon>Bacteria</taxon>
        <taxon>Pseudomonadati</taxon>
        <taxon>Pseudomonadota</taxon>
        <taxon>Gammaproteobacteria</taxon>
        <taxon>Lysobacterales</taxon>
        <taxon>Rhodanobacteraceae</taxon>
        <taxon>Dyella</taxon>
    </lineage>
</organism>
<keyword evidence="3" id="KW-1185">Reference proteome</keyword>
<dbReference type="Proteomes" id="UP000199477">
    <property type="component" value="Unassembled WGS sequence"/>
</dbReference>
<evidence type="ECO:0000256" key="1">
    <source>
        <dbReference type="SAM" id="SignalP"/>
    </source>
</evidence>